<dbReference type="EMBL" id="KV441500">
    <property type="protein sequence ID" value="OAG14453.1"/>
    <property type="molecule type" value="Genomic_DNA"/>
</dbReference>
<protein>
    <submittedName>
        <fullName evidence="1">Uncharacterized protein</fullName>
    </submittedName>
</protein>
<dbReference type="AlphaFoldDB" id="A0A177D431"/>
<organism evidence="1 2">
    <name type="scientific">Alternaria alternata</name>
    <name type="common">Alternaria rot fungus</name>
    <name type="synonym">Torula alternata</name>
    <dbReference type="NCBI Taxonomy" id="5599"/>
    <lineage>
        <taxon>Eukaryota</taxon>
        <taxon>Fungi</taxon>
        <taxon>Dikarya</taxon>
        <taxon>Ascomycota</taxon>
        <taxon>Pezizomycotina</taxon>
        <taxon>Dothideomycetes</taxon>
        <taxon>Pleosporomycetidae</taxon>
        <taxon>Pleosporales</taxon>
        <taxon>Pleosporineae</taxon>
        <taxon>Pleosporaceae</taxon>
        <taxon>Alternaria</taxon>
        <taxon>Alternaria sect. Alternaria</taxon>
        <taxon>Alternaria alternata complex</taxon>
    </lineage>
</organism>
<evidence type="ECO:0000313" key="2">
    <source>
        <dbReference type="Proteomes" id="UP000077248"/>
    </source>
</evidence>
<name>A0A177D431_ALTAL</name>
<sequence length="278" mass="30125">MTGSDQSMPNVPPGIDPEVQARIDALLAQHPTANSTRNIAGEITNNDGIGSYFGVSTIALTDILDGHTNNSTESPISEPIVNVSQARVKIDKDNDEGIWYEGVPRAAPPLSPRHAVLHLSDRSEASRSNVPPYQVVPGVFPLTHSMSVPPLPPPNPSPPQATLFKRAISYISSYFSASPGIIEYSDAEIKRKTQVCVKAQKQFVSSVPTQDLVVKVAAVLTDMSPSGANVGDYGLVERPVEILAKHKRVREIKRGSGCFVVEDVYRKEIRVALARLNR</sequence>
<dbReference type="VEuPathDB" id="FungiDB:CC77DRAFT_1082705"/>
<keyword evidence="2" id="KW-1185">Reference proteome</keyword>
<reference evidence="1 2" key="1">
    <citation type="submission" date="2016-05" db="EMBL/GenBank/DDBJ databases">
        <title>Comparative analysis of secretome profiles of manganese(II)-oxidizing ascomycete fungi.</title>
        <authorList>
            <consortium name="DOE Joint Genome Institute"/>
            <person name="Zeiner C.A."/>
            <person name="Purvine S.O."/>
            <person name="Zink E.M."/>
            <person name="Wu S."/>
            <person name="Pasa-Tolic L."/>
            <person name="Chaput D.L."/>
            <person name="Haridas S."/>
            <person name="Grigoriev I.V."/>
            <person name="Santelli C.M."/>
            <person name="Hansel C.M."/>
        </authorList>
    </citation>
    <scope>NUCLEOTIDE SEQUENCE [LARGE SCALE GENOMIC DNA]</scope>
    <source>
        <strain evidence="1 2">SRC1lrK2f</strain>
    </source>
</reference>
<evidence type="ECO:0000313" key="1">
    <source>
        <dbReference type="EMBL" id="OAG14453.1"/>
    </source>
</evidence>
<dbReference type="KEGG" id="aalt:CC77DRAFT_1082705"/>
<accession>A0A177D431</accession>
<gene>
    <name evidence="1" type="ORF">CC77DRAFT_1082705</name>
</gene>
<dbReference type="GeneID" id="29114963"/>
<proteinExistence type="predicted"/>
<dbReference type="RefSeq" id="XP_018379874.1">
    <property type="nucleotide sequence ID" value="XM_018529369.1"/>
</dbReference>
<dbReference type="Proteomes" id="UP000077248">
    <property type="component" value="Unassembled WGS sequence"/>
</dbReference>